<evidence type="ECO:0000313" key="8">
    <source>
        <dbReference type="Proteomes" id="UP001301769"/>
    </source>
</evidence>
<keyword evidence="1 5" id="KW-0489">Methyltransferase</keyword>
<evidence type="ECO:0000256" key="3">
    <source>
        <dbReference type="ARBA" id="ARBA00022723"/>
    </source>
</evidence>
<feature type="binding site" evidence="5">
    <location>
        <position position="373"/>
    </location>
    <ligand>
        <name>Zn(2+)</name>
        <dbReference type="ChEBI" id="CHEBI:29105"/>
    </ligand>
</feature>
<feature type="domain" description="Hcy-binding" evidence="6">
    <location>
        <begin position="9"/>
        <end position="387"/>
    </location>
</feature>
<dbReference type="PANTHER" id="PTHR46015:SF1">
    <property type="entry name" value="HOMOCYSTEINE S-METHYLTRANSFERASE-LIKE ISOFORM 1"/>
    <property type="match status" value="1"/>
</dbReference>
<dbReference type="Gene3D" id="3.20.20.330">
    <property type="entry name" value="Homocysteine-binding-like domain"/>
    <property type="match status" value="1"/>
</dbReference>
<feature type="binding site" evidence="5">
    <location>
        <position position="372"/>
    </location>
    <ligand>
        <name>Zn(2+)</name>
        <dbReference type="ChEBI" id="CHEBI:29105"/>
    </ligand>
</feature>
<dbReference type="Proteomes" id="UP001301769">
    <property type="component" value="Unassembled WGS sequence"/>
</dbReference>
<evidence type="ECO:0000259" key="6">
    <source>
        <dbReference type="PROSITE" id="PS50970"/>
    </source>
</evidence>
<evidence type="ECO:0000256" key="2">
    <source>
        <dbReference type="ARBA" id="ARBA00022679"/>
    </source>
</evidence>
<dbReference type="GO" id="GO:0009086">
    <property type="term" value="P:methionine biosynthetic process"/>
    <property type="evidence" value="ECO:0007669"/>
    <property type="project" value="TreeGrafter"/>
</dbReference>
<dbReference type="GO" id="GO:0046872">
    <property type="term" value="F:metal ion binding"/>
    <property type="evidence" value="ECO:0007669"/>
    <property type="project" value="UniProtKB-KW"/>
</dbReference>
<evidence type="ECO:0000313" key="7">
    <source>
        <dbReference type="EMBL" id="KAK4214789.1"/>
    </source>
</evidence>
<name>A0AAN6Y8U5_9PEZI</name>
<keyword evidence="8" id="KW-1185">Reference proteome</keyword>
<accession>A0AAN6Y8U5</accession>
<evidence type="ECO:0000256" key="1">
    <source>
        <dbReference type="ARBA" id="ARBA00022603"/>
    </source>
</evidence>
<feature type="binding site" evidence="5">
    <location>
        <position position="283"/>
    </location>
    <ligand>
        <name>Zn(2+)</name>
        <dbReference type="ChEBI" id="CHEBI:29105"/>
    </ligand>
</feature>
<dbReference type="InterPro" id="IPR051486">
    <property type="entry name" value="Hcy_S-methyltransferase"/>
</dbReference>
<dbReference type="InterPro" id="IPR036589">
    <property type="entry name" value="HCY_dom_sf"/>
</dbReference>
<keyword evidence="3 5" id="KW-0479">Metal-binding</keyword>
<dbReference type="PANTHER" id="PTHR46015">
    <property type="entry name" value="ZGC:172121"/>
    <property type="match status" value="1"/>
</dbReference>
<dbReference type="InterPro" id="IPR003726">
    <property type="entry name" value="HCY_dom"/>
</dbReference>
<comment type="cofactor">
    <cofactor evidence="5">
        <name>Zn(2+)</name>
        <dbReference type="ChEBI" id="CHEBI:29105"/>
    </cofactor>
</comment>
<protein>
    <submittedName>
        <fullName evidence="7">Homocysteine S-methyltransferase</fullName>
    </submittedName>
</protein>
<gene>
    <name evidence="7" type="ORF">QBC37DRAFT_481993</name>
</gene>
<keyword evidence="4 5" id="KW-0862">Zinc</keyword>
<dbReference type="AlphaFoldDB" id="A0AAN6Y8U5"/>
<dbReference type="GO" id="GO:0008898">
    <property type="term" value="F:S-adenosylmethionine-homocysteine S-methyltransferase activity"/>
    <property type="evidence" value="ECO:0007669"/>
    <property type="project" value="TreeGrafter"/>
</dbReference>
<keyword evidence="2 5" id="KW-0808">Transferase</keyword>
<reference evidence="7" key="1">
    <citation type="journal article" date="2023" name="Mol. Phylogenet. Evol.">
        <title>Genome-scale phylogeny and comparative genomics of the fungal order Sordariales.</title>
        <authorList>
            <person name="Hensen N."/>
            <person name="Bonometti L."/>
            <person name="Westerberg I."/>
            <person name="Brannstrom I.O."/>
            <person name="Guillou S."/>
            <person name="Cros-Aarteil S."/>
            <person name="Calhoun S."/>
            <person name="Haridas S."/>
            <person name="Kuo A."/>
            <person name="Mondo S."/>
            <person name="Pangilinan J."/>
            <person name="Riley R."/>
            <person name="LaButti K."/>
            <person name="Andreopoulos B."/>
            <person name="Lipzen A."/>
            <person name="Chen C."/>
            <person name="Yan M."/>
            <person name="Daum C."/>
            <person name="Ng V."/>
            <person name="Clum A."/>
            <person name="Steindorff A."/>
            <person name="Ohm R.A."/>
            <person name="Martin F."/>
            <person name="Silar P."/>
            <person name="Natvig D.O."/>
            <person name="Lalanne C."/>
            <person name="Gautier V."/>
            <person name="Ament-Velasquez S.L."/>
            <person name="Kruys A."/>
            <person name="Hutchinson M.I."/>
            <person name="Powell A.J."/>
            <person name="Barry K."/>
            <person name="Miller A.N."/>
            <person name="Grigoriev I.V."/>
            <person name="Debuchy R."/>
            <person name="Gladieux P."/>
            <person name="Hiltunen Thoren M."/>
            <person name="Johannesson H."/>
        </authorList>
    </citation>
    <scope>NUCLEOTIDE SEQUENCE</scope>
    <source>
        <strain evidence="7">PSN293</strain>
    </source>
</reference>
<comment type="caution">
    <text evidence="7">The sequence shown here is derived from an EMBL/GenBank/DDBJ whole genome shotgun (WGS) entry which is preliminary data.</text>
</comment>
<organism evidence="7 8">
    <name type="scientific">Rhypophila decipiens</name>
    <dbReference type="NCBI Taxonomy" id="261697"/>
    <lineage>
        <taxon>Eukaryota</taxon>
        <taxon>Fungi</taxon>
        <taxon>Dikarya</taxon>
        <taxon>Ascomycota</taxon>
        <taxon>Pezizomycotina</taxon>
        <taxon>Sordariomycetes</taxon>
        <taxon>Sordariomycetidae</taxon>
        <taxon>Sordariales</taxon>
        <taxon>Naviculisporaceae</taxon>
        <taxon>Rhypophila</taxon>
    </lineage>
</organism>
<dbReference type="GO" id="GO:0032259">
    <property type="term" value="P:methylation"/>
    <property type="evidence" value="ECO:0007669"/>
    <property type="project" value="UniProtKB-KW"/>
</dbReference>
<dbReference type="EMBL" id="MU858088">
    <property type="protein sequence ID" value="KAK4214789.1"/>
    <property type="molecule type" value="Genomic_DNA"/>
</dbReference>
<dbReference type="Pfam" id="PF02574">
    <property type="entry name" value="S-methyl_trans"/>
    <property type="match status" value="1"/>
</dbReference>
<dbReference type="PROSITE" id="PS50970">
    <property type="entry name" value="HCY"/>
    <property type="match status" value="1"/>
</dbReference>
<dbReference type="GO" id="GO:0033528">
    <property type="term" value="P:S-methylmethionine cycle"/>
    <property type="evidence" value="ECO:0007669"/>
    <property type="project" value="TreeGrafter"/>
</dbReference>
<evidence type="ECO:0000256" key="4">
    <source>
        <dbReference type="ARBA" id="ARBA00022833"/>
    </source>
</evidence>
<reference evidence="7" key="2">
    <citation type="submission" date="2023-05" db="EMBL/GenBank/DDBJ databases">
        <authorList>
            <consortium name="Lawrence Berkeley National Laboratory"/>
            <person name="Steindorff A."/>
            <person name="Hensen N."/>
            <person name="Bonometti L."/>
            <person name="Westerberg I."/>
            <person name="Brannstrom I.O."/>
            <person name="Guillou S."/>
            <person name="Cros-Aarteil S."/>
            <person name="Calhoun S."/>
            <person name="Haridas S."/>
            <person name="Kuo A."/>
            <person name="Mondo S."/>
            <person name="Pangilinan J."/>
            <person name="Riley R."/>
            <person name="Labutti K."/>
            <person name="Andreopoulos B."/>
            <person name="Lipzen A."/>
            <person name="Chen C."/>
            <person name="Yanf M."/>
            <person name="Daum C."/>
            <person name="Ng V."/>
            <person name="Clum A."/>
            <person name="Ohm R."/>
            <person name="Martin F."/>
            <person name="Silar P."/>
            <person name="Natvig D."/>
            <person name="Lalanne C."/>
            <person name="Gautier V."/>
            <person name="Ament-Velasquez S.L."/>
            <person name="Kruys A."/>
            <person name="Hutchinson M.I."/>
            <person name="Powell A.J."/>
            <person name="Barry K."/>
            <person name="Miller A.N."/>
            <person name="Grigoriev I.V."/>
            <person name="Debuchy R."/>
            <person name="Gladieux P."/>
            <person name="Thoren M.H."/>
            <person name="Johannesson H."/>
        </authorList>
    </citation>
    <scope>NUCLEOTIDE SEQUENCE</scope>
    <source>
        <strain evidence="7">PSN293</strain>
    </source>
</reference>
<sequence>MDDAVTPGSAMTNKAAPVPILFLDGGLGTSLEDKYHITFSTDTPLWSSHLLLSQSESDGLPILRKCQADFALAGADIILTATYQASLEAFRASGVTCRQEVVSKYVSEAVKSAADAASITADRRNVENKDGTTEKVPGVRRGGVALAIGPYGATMIPSAEYSGKYDEQHDQVETLTEWHWERFNALFAPLEDELLDRLDYIAFETVPRVDEILAVRRVMDRVKMALPNSRLANLPVWISCLYPGEGNTLPDGSSVDEVFEALLGNTGAAEGIRTMPWGIGINCTKVAKLPSLVKQYEEAVRGRVESGDLSDWPSLVVYPDGTNGEVYNTETKKWEVPDGADVPKTPWETQLAAVVRSADGTGQWRSILVGGCCKTTDRDIKELRATVLERSSC</sequence>
<proteinExistence type="predicted"/>
<dbReference type="SUPFAM" id="SSF82282">
    <property type="entry name" value="Homocysteine S-methyltransferase"/>
    <property type="match status" value="1"/>
</dbReference>
<evidence type="ECO:0000256" key="5">
    <source>
        <dbReference type="PROSITE-ProRule" id="PRU00333"/>
    </source>
</evidence>